<feature type="transmembrane region" description="Helical" evidence="1">
    <location>
        <begin position="142"/>
        <end position="165"/>
    </location>
</feature>
<keyword evidence="3" id="KW-0808">Transferase</keyword>
<keyword evidence="1" id="KW-0472">Membrane</keyword>
<dbReference type="PANTHER" id="PTHR23028">
    <property type="entry name" value="ACETYLTRANSFERASE"/>
    <property type="match status" value="1"/>
</dbReference>
<dbReference type="GO" id="GO:0000271">
    <property type="term" value="P:polysaccharide biosynthetic process"/>
    <property type="evidence" value="ECO:0007669"/>
    <property type="project" value="TreeGrafter"/>
</dbReference>
<dbReference type="InterPro" id="IPR002656">
    <property type="entry name" value="Acyl_transf_3_dom"/>
</dbReference>
<organism evidence="3 4">
    <name type="scientific">Ilyomonas limi</name>
    <dbReference type="NCBI Taxonomy" id="2575867"/>
    <lineage>
        <taxon>Bacteria</taxon>
        <taxon>Pseudomonadati</taxon>
        <taxon>Bacteroidota</taxon>
        <taxon>Chitinophagia</taxon>
        <taxon>Chitinophagales</taxon>
        <taxon>Chitinophagaceae</taxon>
        <taxon>Ilyomonas</taxon>
    </lineage>
</organism>
<proteinExistence type="predicted"/>
<sequence length="379" mass="43727">MKNRFEVLDIFRGIFSAMVVFFHMSAFTNTPVINNNFVNNSDLFVDFFFVLSGFVIAYSYRGISSTDKLQQFLKKRWMRIYPLHFVMLLIFVVIEITKHFFVGHIQINNLNNTNNNWMSFISTLFLLNAVKMPGVHDVSWNIPGWSISAEMISYVFFGSLMLLLFKIKKEQYKNYFAAAIVLAAIAIVAMVKGNGILNYSYDFGFLRGVAGFFTGMLCMNVFTACKNRINNLPASFFHFAECMLLLCTGFFIYEGETFKQVGFIYLILFFLSVFIFSFEKGFVSGLLKQSGILKRMGQYSYSIYMTHALLLSLFNIVFIRLLHLPASAYTWLFALNYLLIYKVSEWTYKHIEMRFAGKSKATKSVQKEVVFAKEIATAL</sequence>
<feature type="transmembrane region" description="Helical" evidence="1">
    <location>
        <begin position="203"/>
        <end position="222"/>
    </location>
</feature>
<keyword evidence="1" id="KW-0812">Transmembrane</keyword>
<name>A0A4U3KV34_9BACT</name>
<dbReference type="Pfam" id="PF01757">
    <property type="entry name" value="Acyl_transf_3"/>
    <property type="match status" value="1"/>
</dbReference>
<feature type="domain" description="Acyltransferase 3" evidence="2">
    <location>
        <begin position="8"/>
        <end position="339"/>
    </location>
</feature>
<feature type="transmembrane region" description="Helical" evidence="1">
    <location>
        <begin position="328"/>
        <end position="344"/>
    </location>
</feature>
<reference evidence="3 4" key="1">
    <citation type="submission" date="2019-05" db="EMBL/GenBank/DDBJ databases">
        <title>Panacibacter sp. strain 17mud1-8 Genome sequencing and assembly.</title>
        <authorList>
            <person name="Chhetri G."/>
        </authorList>
    </citation>
    <scope>NUCLEOTIDE SEQUENCE [LARGE SCALE GENOMIC DNA]</scope>
    <source>
        <strain evidence="3 4">17mud1-8</strain>
    </source>
</reference>
<evidence type="ECO:0000313" key="3">
    <source>
        <dbReference type="EMBL" id="TKK65679.1"/>
    </source>
</evidence>
<dbReference type="GO" id="GO:0016020">
    <property type="term" value="C:membrane"/>
    <property type="evidence" value="ECO:0007669"/>
    <property type="project" value="TreeGrafter"/>
</dbReference>
<feature type="transmembrane region" description="Helical" evidence="1">
    <location>
        <begin position="172"/>
        <end position="191"/>
    </location>
</feature>
<feature type="transmembrane region" description="Helical" evidence="1">
    <location>
        <begin position="43"/>
        <end position="60"/>
    </location>
</feature>
<feature type="transmembrane region" description="Helical" evidence="1">
    <location>
        <begin position="259"/>
        <end position="278"/>
    </location>
</feature>
<dbReference type="GO" id="GO:0016747">
    <property type="term" value="F:acyltransferase activity, transferring groups other than amino-acyl groups"/>
    <property type="evidence" value="ECO:0007669"/>
    <property type="project" value="InterPro"/>
</dbReference>
<dbReference type="AlphaFoldDB" id="A0A4U3KV34"/>
<evidence type="ECO:0000313" key="4">
    <source>
        <dbReference type="Proteomes" id="UP000305848"/>
    </source>
</evidence>
<feature type="transmembrane region" description="Helical" evidence="1">
    <location>
        <begin position="234"/>
        <end position="253"/>
    </location>
</feature>
<keyword evidence="1" id="KW-1133">Transmembrane helix</keyword>
<feature type="transmembrane region" description="Helical" evidence="1">
    <location>
        <begin position="7"/>
        <end position="28"/>
    </location>
</feature>
<dbReference type="EMBL" id="SZQL01000019">
    <property type="protein sequence ID" value="TKK65679.1"/>
    <property type="molecule type" value="Genomic_DNA"/>
</dbReference>
<feature type="transmembrane region" description="Helical" evidence="1">
    <location>
        <begin position="81"/>
        <end position="101"/>
    </location>
</feature>
<dbReference type="InterPro" id="IPR050879">
    <property type="entry name" value="Acyltransferase_3"/>
</dbReference>
<feature type="transmembrane region" description="Helical" evidence="1">
    <location>
        <begin position="299"/>
        <end position="322"/>
    </location>
</feature>
<dbReference type="PANTHER" id="PTHR23028:SF131">
    <property type="entry name" value="BLR2367 PROTEIN"/>
    <property type="match status" value="1"/>
</dbReference>
<dbReference type="Proteomes" id="UP000305848">
    <property type="component" value="Unassembled WGS sequence"/>
</dbReference>
<evidence type="ECO:0000256" key="1">
    <source>
        <dbReference type="SAM" id="Phobius"/>
    </source>
</evidence>
<evidence type="ECO:0000259" key="2">
    <source>
        <dbReference type="Pfam" id="PF01757"/>
    </source>
</evidence>
<dbReference type="RefSeq" id="WP_137263448.1">
    <property type="nucleotide sequence ID" value="NZ_SZQL01000019.1"/>
</dbReference>
<keyword evidence="3" id="KW-0012">Acyltransferase</keyword>
<comment type="caution">
    <text evidence="3">The sequence shown here is derived from an EMBL/GenBank/DDBJ whole genome shotgun (WGS) entry which is preliminary data.</text>
</comment>
<accession>A0A4U3KV34</accession>
<keyword evidence="4" id="KW-1185">Reference proteome</keyword>
<protein>
    <submittedName>
        <fullName evidence="3">Acyltransferase</fullName>
    </submittedName>
</protein>
<gene>
    <name evidence="3" type="ORF">FC093_19280</name>
</gene>
<dbReference type="OrthoDB" id="9796461at2"/>